<accession>A0A250IZR9</accession>
<dbReference type="Proteomes" id="UP000217257">
    <property type="component" value="Chromosome"/>
</dbReference>
<reference evidence="2 3" key="1">
    <citation type="submission" date="2017-06" db="EMBL/GenBank/DDBJ databases">
        <title>Sequencing and comparative analysis of myxobacterial genomes.</title>
        <authorList>
            <person name="Rupp O."/>
            <person name="Goesmann A."/>
            <person name="Sogaard-Andersen L."/>
        </authorList>
    </citation>
    <scope>NUCLEOTIDE SEQUENCE [LARGE SCALE GENOMIC DNA]</scope>
    <source>
        <strain evidence="2 3">DSM 52655</strain>
    </source>
</reference>
<proteinExistence type="predicted"/>
<dbReference type="KEGG" id="cfus:CYFUS_002636"/>
<gene>
    <name evidence="2" type="ORF">CYFUS_002636</name>
</gene>
<feature type="transmembrane region" description="Helical" evidence="1">
    <location>
        <begin position="805"/>
        <end position="823"/>
    </location>
</feature>
<name>A0A250IZR9_9BACT</name>
<keyword evidence="1" id="KW-0812">Transmembrane</keyword>
<protein>
    <submittedName>
        <fullName evidence="2">Uncharacterized protein</fullName>
    </submittedName>
</protein>
<evidence type="ECO:0000313" key="3">
    <source>
        <dbReference type="Proteomes" id="UP000217257"/>
    </source>
</evidence>
<evidence type="ECO:0000313" key="2">
    <source>
        <dbReference type="EMBL" id="ATB37215.1"/>
    </source>
</evidence>
<feature type="transmembrane region" description="Helical" evidence="1">
    <location>
        <begin position="829"/>
        <end position="852"/>
    </location>
</feature>
<organism evidence="2 3">
    <name type="scientific">Cystobacter fuscus</name>
    <dbReference type="NCBI Taxonomy" id="43"/>
    <lineage>
        <taxon>Bacteria</taxon>
        <taxon>Pseudomonadati</taxon>
        <taxon>Myxococcota</taxon>
        <taxon>Myxococcia</taxon>
        <taxon>Myxococcales</taxon>
        <taxon>Cystobacterineae</taxon>
        <taxon>Archangiaceae</taxon>
        <taxon>Cystobacter</taxon>
    </lineage>
</organism>
<dbReference type="RefSeq" id="WP_157758421.1">
    <property type="nucleotide sequence ID" value="NZ_CP022098.1"/>
</dbReference>
<keyword evidence="1" id="KW-1133">Transmembrane helix</keyword>
<sequence length="881" mass="97595">MRQMQLSTSGNVLNAPLLRDRLFDCQEWNGEQWEDKGKLAVFENTAFLNGEKLHHVHYHNPTGSLHYSFGKKDDHRSGRFFFTEDHLAFTGTVQKPDGTLAPVRGNARESTYDTQRRSLTQLFSMSFDKSFWTDFDSGKADDSKLLAQVRGAFAKNSLALPADTVLSTRMVKRAWVLTASAEGKTYVVLRNLEQVTAYVPGNEFTSAGTFSLGTEWVGEGALRHLKSIFKLDGRDVSDRTAVVKTYQWQTTISMAPSSNPFGDQDQFTVVIDYSGHTLAGTYTDASGNLYDWKGRAQTASLQGFVAKPQDFIAMDKASTTSMVAPMGFTSALRAASALGPDLSVQDLMNVSSVTEVVVHGQPKILDTAQTQTGKYFQDMLVNALDDQWVNDFFGSRPPLPPSVQKILNDNKEFFQEHAVMNLGQMVHDAFDRVEKDKDIVKRIDVKKLSAAWESMGTNPGYVAQSSPLYAEGYRVGVPGIQPYLENNPKQWAQKLYEQLTSAEFLNVWAVQVANQQFKNVRQQMYEWNVQLSVLDPDDQERPQKMLTTMFAVIIGSNFNKMAWDQEIIPYLKQAIQNMLDGKTSDFSDEMLKKNAEAFQKAMKEMVSTFNTMEEFTDQFVNALNLWAGRNNGKPLVAAGQDVYEAAGEFFRMVGRTDAQRRWENFKDIGGKVFGAVLYGAAAGYLIYKIVDGEGLTPIEDINLALLATGFFVKGIEKLLATGIGDWIHARVNTGVARLDNFAKDLTKWFSEDGVVAEGWAMRIFGKNSAEFFAERLGPAIALVGIALSAFDLYKAIKSGDTRDIVFESLNTFFALAGAVLLGFELASFAWAGPLGIAVAVVGLIVAAVQLIWNIIDPPPPPPDPVQQFVDGPLKAAGFVLA</sequence>
<dbReference type="AlphaFoldDB" id="A0A250IZR9"/>
<keyword evidence="1" id="KW-0472">Membrane</keyword>
<evidence type="ECO:0000256" key="1">
    <source>
        <dbReference type="SAM" id="Phobius"/>
    </source>
</evidence>
<dbReference type="EMBL" id="CP022098">
    <property type="protein sequence ID" value="ATB37215.1"/>
    <property type="molecule type" value="Genomic_DNA"/>
</dbReference>